<comment type="caution">
    <text evidence="2">The sequence shown here is derived from an EMBL/GenBank/DDBJ whole genome shotgun (WGS) entry which is preliminary data.</text>
</comment>
<feature type="transmembrane region" description="Helical" evidence="1">
    <location>
        <begin position="245"/>
        <end position="262"/>
    </location>
</feature>
<accession>A0A1S2NCV7</accession>
<sequence length="302" mass="33825">MSTDTLTHDAGIACKNCGTTTQGNYCQQCGQATHLHVPSAREFLHEFIAHYVALEGKLWKSLALLIAKPGLLTCEYIEGRRVRYLEPLRLYLTFSIIFFALFKLSGVEVARFDEPSPALAAAVAEGHAKETVLGPAMGADAAEYERVLAVLNQKAGNVHPVLRERVARFLSLSPQAQKAALKQAFYSYTPYAIFAMMPLFALYMKILYLGTGRRYGEHFLFALHANAFAFLMLSVMILVPESWKFITFALLLWLVFYLPLAMRRVYERSWVGTVMRWVVLIFAHVVTLASAVLTVMGMVLMG</sequence>
<dbReference type="AlphaFoldDB" id="A0A1S2NCV7"/>
<dbReference type="EMBL" id="JRYB01000001">
    <property type="protein sequence ID" value="OIJ42926.1"/>
    <property type="molecule type" value="Genomic_DNA"/>
</dbReference>
<keyword evidence="1" id="KW-1133">Transmembrane helix</keyword>
<organism evidence="2 3">
    <name type="scientific">Massilia timonae</name>
    <dbReference type="NCBI Taxonomy" id="47229"/>
    <lineage>
        <taxon>Bacteria</taxon>
        <taxon>Pseudomonadati</taxon>
        <taxon>Pseudomonadota</taxon>
        <taxon>Betaproteobacteria</taxon>
        <taxon>Burkholderiales</taxon>
        <taxon>Oxalobacteraceae</taxon>
        <taxon>Telluria group</taxon>
        <taxon>Massilia</taxon>
    </lineage>
</organism>
<proteinExistence type="predicted"/>
<feature type="transmembrane region" description="Helical" evidence="1">
    <location>
        <begin position="274"/>
        <end position="300"/>
    </location>
</feature>
<feature type="transmembrane region" description="Helical" evidence="1">
    <location>
        <begin position="188"/>
        <end position="207"/>
    </location>
</feature>
<evidence type="ECO:0000256" key="1">
    <source>
        <dbReference type="SAM" id="Phobius"/>
    </source>
</evidence>
<reference evidence="2 3" key="1">
    <citation type="submission" date="2014-10" db="EMBL/GenBank/DDBJ databases">
        <authorList>
            <person name="Seo M.-J."/>
            <person name="Seok Y.J."/>
            <person name="Cha I.-T."/>
        </authorList>
    </citation>
    <scope>NUCLEOTIDE SEQUENCE [LARGE SCALE GENOMIC DNA]</scope>
    <source>
        <strain evidence="2 3">NEU</strain>
    </source>
</reference>
<feature type="transmembrane region" description="Helical" evidence="1">
    <location>
        <begin position="219"/>
        <end position="239"/>
    </location>
</feature>
<evidence type="ECO:0000313" key="3">
    <source>
        <dbReference type="Proteomes" id="UP000180246"/>
    </source>
</evidence>
<dbReference type="Pfam" id="PF12412">
    <property type="entry name" value="DUF3667"/>
    <property type="match status" value="1"/>
</dbReference>
<gene>
    <name evidence="2" type="ORF">LO55_1850</name>
</gene>
<dbReference type="Proteomes" id="UP000180246">
    <property type="component" value="Unassembled WGS sequence"/>
</dbReference>
<feature type="transmembrane region" description="Helical" evidence="1">
    <location>
        <begin position="90"/>
        <end position="107"/>
    </location>
</feature>
<dbReference type="RefSeq" id="WP_071361227.1">
    <property type="nucleotide sequence ID" value="NZ_JRYB01000001.1"/>
</dbReference>
<keyword evidence="1" id="KW-0472">Membrane</keyword>
<protein>
    <recommendedName>
        <fullName evidence="4">DUF3667 domain-containing protein</fullName>
    </recommendedName>
</protein>
<name>A0A1S2NCV7_9BURK</name>
<evidence type="ECO:0008006" key="4">
    <source>
        <dbReference type="Google" id="ProtNLM"/>
    </source>
</evidence>
<keyword evidence="1" id="KW-0812">Transmembrane</keyword>
<evidence type="ECO:0000313" key="2">
    <source>
        <dbReference type="EMBL" id="OIJ42926.1"/>
    </source>
</evidence>
<dbReference type="InterPro" id="IPR022134">
    <property type="entry name" value="DUF3667"/>
</dbReference>